<dbReference type="EMBL" id="PP511318">
    <property type="protein sequence ID" value="XCD03077.1"/>
    <property type="molecule type" value="Genomic_DNA"/>
</dbReference>
<proteinExistence type="predicted"/>
<sequence length="57" mass="6853">MIAQSERLRSFRLKGKEGAVWRSKHYIDWCALTDYHILRSKQTLCKKSLLRLVKFSR</sequence>
<reference evidence="1" key="1">
    <citation type="submission" date="2024-03" db="EMBL/GenBank/DDBJ databases">
        <title>Diverse circular DNA viruses in blood, oral, and fecal samples of captive lemurs.</title>
        <authorList>
            <person name="Paietta E.N."/>
            <person name="Kraberger S."/>
            <person name="Lund M.C."/>
            <person name="Custer J.M."/>
            <person name="Vargas K.M."/>
            <person name="Ehmke E.E."/>
            <person name="Yoder A.D."/>
            <person name="Varsani A."/>
        </authorList>
    </citation>
    <scope>NUCLEOTIDE SEQUENCE</scope>
    <source>
        <strain evidence="1">Duke_17_45</strain>
    </source>
</reference>
<organism evidence="1">
    <name type="scientific">Dulem virus 31</name>
    <dbReference type="NCBI Taxonomy" id="3145749"/>
    <lineage>
        <taxon>Viruses</taxon>
        <taxon>Monodnaviria</taxon>
        <taxon>Sangervirae</taxon>
        <taxon>Phixviricota</taxon>
        <taxon>Malgrandaviricetes</taxon>
        <taxon>Petitvirales</taxon>
        <taxon>Microviridae</taxon>
        <taxon>Microvirus</taxon>
    </lineage>
</organism>
<protein>
    <submittedName>
        <fullName evidence="1">Uncharacterized protein</fullName>
    </submittedName>
</protein>
<accession>A0AAU8AVA7</accession>
<evidence type="ECO:0000313" key="1">
    <source>
        <dbReference type="EMBL" id="XCD03077.1"/>
    </source>
</evidence>
<name>A0AAU8AVA7_9VIRU</name>